<feature type="domain" description="DUF4216" evidence="1">
    <location>
        <begin position="518"/>
        <end position="585"/>
    </location>
</feature>
<sequence>MCHRRWLEPNHRLRNDEQSFDGSCELRSAPIPPSGSNILRQLEVLDTIEDGPWKKKSILFSLPYWEHLCLRHNQDVMHIEKNVSDNILGSLIGQEGKSKDKYKARLDLEDMGIRSVLHPKDRLGSSTKYLPKSCYQMTSSEKDAFLKVLKEMKIPDEYSCNLSRCVKLKQWKIIRMKSYDCQLLIQEFLPISIRGSLPNNVASVRIDLCYFFKELCSMVLNEHDIETLDSQVVTLLCEMEKNYPPSFFTIMVHLLIHLPSEVKIAGPVIYRWMCPIERFLLVLKSFVGNRAHPKGSIAEGYLAQECLTFCSLYLVGVVMKYNRPTRNYEGNENLTDSQEDSIFKTQGCPLGKKRQQGFYVKKRKRVKRVTLDKQTLEQAHRYALFNCDEVAPFREEHKDLLRKRNRASRLSPYEMDKLHCRIFNEWFRNRVAHLIDQGSTIITDHIKCLARIPEEVARRYTGYLINGYRFHTKEREKFLKTQNSGVVVTAKAMSYATTRDKQPIEREVNYFGALTEIIQLQYSGGYNVVLFKCDWIDINRGCKKDKFGHLTHKGDDILDDPFVLASQVKKAFYIKDERHRDWLVVKHVRRRDVFDMDDEWSFEKQQFDREVHAKNVISTCDTSNWVRNEVDDDGVDVTQKMENEEVQDELVDEHDGEDVF</sequence>
<evidence type="ECO:0000313" key="3">
    <source>
        <dbReference type="Proteomes" id="UP001515500"/>
    </source>
</evidence>
<dbReference type="InterPro" id="IPR025312">
    <property type="entry name" value="DUF4216"/>
</dbReference>
<protein>
    <submittedName>
        <fullName evidence="4">Uncharacterized protein LOC120260030</fullName>
    </submittedName>
</protein>
<dbReference type="PANTHER" id="PTHR48258:SF15">
    <property type="entry name" value="OS02G0543900 PROTEIN"/>
    <property type="match status" value="1"/>
</dbReference>
<gene>
    <name evidence="4" type="primary">LOC120260030</name>
</gene>
<proteinExistence type="predicted"/>
<keyword evidence="3" id="KW-1185">Reference proteome</keyword>
<feature type="domain" description="DUF4218" evidence="2">
    <location>
        <begin position="215"/>
        <end position="327"/>
    </location>
</feature>
<dbReference type="Proteomes" id="UP001515500">
    <property type="component" value="Chromosome 5"/>
</dbReference>
<accession>A0AB40B823</accession>
<dbReference type="Pfam" id="PF13952">
    <property type="entry name" value="DUF4216"/>
    <property type="match status" value="1"/>
</dbReference>
<evidence type="ECO:0000313" key="4">
    <source>
        <dbReference type="RefSeq" id="XP_039123410.1"/>
    </source>
</evidence>
<evidence type="ECO:0000259" key="2">
    <source>
        <dbReference type="Pfam" id="PF13960"/>
    </source>
</evidence>
<dbReference type="PANTHER" id="PTHR48258">
    <property type="entry name" value="DUF4218 DOMAIN-CONTAINING PROTEIN-RELATED"/>
    <property type="match status" value="1"/>
</dbReference>
<organism evidence="3 4">
    <name type="scientific">Dioscorea cayennensis subsp. rotundata</name>
    <name type="common">White Guinea yam</name>
    <name type="synonym">Dioscorea rotundata</name>
    <dbReference type="NCBI Taxonomy" id="55577"/>
    <lineage>
        <taxon>Eukaryota</taxon>
        <taxon>Viridiplantae</taxon>
        <taxon>Streptophyta</taxon>
        <taxon>Embryophyta</taxon>
        <taxon>Tracheophyta</taxon>
        <taxon>Spermatophyta</taxon>
        <taxon>Magnoliopsida</taxon>
        <taxon>Liliopsida</taxon>
        <taxon>Dioscoreales</taxon>
        <taxon>Dioscoreaceae</taxon>
        <taxon>Dioscorea</taxon>
    </lineage>
</organism>
<dbReference type="Pfam" id="PF13960">
    <property type="entry name" value="DUF4218"/>
    <property type="match status" value="1"/>
</dbReference>
<reference evidence="4" key="1">
    <citation type="submission" date="2025-08" db="UniProtKB">
        <authorList>
            <consortium name="RefSeq"/>
        </authorList>
    </citation>
    <scope>IDENTIFICATION</scope>
</reference>
<dbReference type="InterPro" id="IPR025452">
    <property type="entry name" value="DUF4218"/>
</dbReference>
<name>A0AB40B823_DIOCR</name>
<dbReference type="AlphaFoldDB" id="A0AB40B823"/>
<evidence type="ECO:0000259" key="1">
    <source>
        <dbReference type="Pfam" id="PF13952"/>
    </source>
</evidence>
<dbReference type="GeneID" id="120260030"/>
<dbReference type="RefSeq" id="XP_039123410.1">
    <property type="nucleotide sequence ID" value="XM_039267476.1"/>
</dbReference>